<dbReference type="PIRSF" id="PIRSF031644">
    <property type="entry name" value="UCP031644"/>
    <property type="match status" value="1"/>
</dbReference>
<comment type="caution">
    <text evidence="2">The sequence shown here is derived from an EMBL/GenBank/DDBJ whole genome shotgun (WGS) entry which is preliminary data.</text>
</comment>
<evidence type="ECO:0000259" key="1">
    <source>
        <dbReference type="Pfam" id="PF06445"/>
    </source>
</evidence>
<dbReference type="InterPro" id="IPR008319">
    <property type="entry name" value="GyrI-like_CCH_Lin2189-like"/>
</dbReference>
<keyword evidence="3" id="KW-1185">Reference proteome</keyword>
<dbReference type="Gene3D" id="3.20.80.10">
    <property type="entry name" value="Regulatory factor, effector binding domain"/>
    <property type="match status" value="1"/>
</dbReference>
<reference evidence="2" key="1">
    <citation type="submission" date="2022-05" db="EMBL/GenBank/DDBJ databases">
        <title>Draft genome sequence of Clostridium tertium strain CP3 isolated from Peru.</title>
        <authorList>
            <person name="Hurtado R."/>
            <person name="Lima L."/>
            <person name="Sousa T."/>
            <person name="Jaiswal A.K."/>
            <person name="Tiwari S."/>
            <person name="Maturrano L."/>
            <person name="Brenig B."/>
            <person name="Azevedo V."/>
        </authorList>
    </citation>
    <scope>NUCLEOTIDE SEQUENCE</scope>
    <source>
        <strain evidence="2">CP3</strain>
    </source>
</reference>
<dbReference type="EMBL" id="JAMRYU010000005">
    <property type="protein sequence ID" value="MDC4239669.1"/>
    <property type="molecule type" value="Genomic_DNA"/>
</dbReference>
<proteinExistence type="predicted"/>
<dbReference type="InterPro" id="IPR029442">
    <property type="entry name" value="GyrI-like"/>
</dbReference>
<name>A0A9X3XKD5_9CLOT</name>
<dbReference type="Proteomes" id="UP001141183">
    <property type="component" value="Unassembled WGS sequence"/>
</dbReference>
<dbReference type="InterPro" id="IPR011256">
    <property type="entry name" value="Reg_factor_effector_dom_sf"/>
</dbReference>
<dbReference type="Pfam" id="PF06445">
    <property type="entry name" value="GyrI-like"/>
    <property type="match status" value="1"/>
</dbReference>
<protein>
    <submittedName>
        <fullName evidence="2">GyrI-like domain-containing protein</fullName>
    </submittedName>
</protein>
<evidence type="ECO:0000313" key="3">
    <source>
        <dbReference type="Proteomes" id="UP001141183"/>
    </source>
</evidence>
<feature type="domain" description="GyrI-like small molecule binding" evidence="1">
    <location>
        <begin position="19"/>
        <end position="213"/>
    </location>
</feature>
<sequence>MDKLDYKKEFKDLYLPKTQPMEITVPAMTFIMVDGKGNPNDKDGEYQVAVELLYALSYTIKMNKKIRNEIEDYFDYVVPPLEGLWWLEDDDMDFSKKNKYIWTSMIRQPEFVTKEIFDFACDELKKKKPHIDVSKARLEVFDEGLCVQCMHIGPFDQEHVIIEKIDKFILENNLINDIGSVYEKGSVRGHHEIYLSDPRRVNKAKMKTVIRHPVRRE</sequence>
<gene>
    <name evidence="2" type="ORF">NE398_05780</name>
</gene>
<organism evidence="2 3">
    <name type="scientific">Clostridium tertium</name>
    <dbReference type="NCBI Taxonomy" id="1559"/>
    <lineage>
        <taxon>Bacteria</taxon>
        <taxon>Bacillati</taxon>
        <taxon>Bacillota</taxon>
        <taxon>Clostridia</taxon>
        <taxon>Eubacteriales</taxon>
        <taxon>Clostridiaceae</taxon>
        <taxon>Clostridium</taxon>
    </lineage>
</organism>
<evidence type="ECO:0000313" key="2">
    <source>
        <dbReference type="EMBL" id="MDC4239669.1"/>
    </source>
</evidence>
<dbReference type="AlphaFoldDB" id="A0A9X3XKD5"/>
<dbReference type="RefSeq" id="WP_195624579.1">
    <property type="nucleotide sequence ID" value="NZ_JADMSE010000037.1"/>
</dbReference>
<accession>A0A9X3XKD5</accession>